<evidence type="ECO:0000313" key="3">
    <source>
        <dbReference type="Proteomes" id="UP000216361"/>
    </source>
</evidence>
<reference evidence="2 3" key="1">
    <citation type="submission" date="2017-07" db="EMBL/GenBank/DDBJ databases">
        <title>Elstera cyanobacteriorum sp. nov., a novel bacterium isolated from cyanobacterial aggregates in a eutrophic lake.</title>
        <authorList>
            <person name="Cai H."/>
        </authorList>
    </citation>
    <scope>NUCLEOTIDE SEQUENCE [LARGE SCALE GENOMIC DNA]</scope>
    <source>
        <strain evidence="2 3">TH019</strain>
    </source>
</reference>
<comment type="caution">
    <text evidence="2">The sequence shown here is derived from an EMBL/GenBank/DDBJ whole genome shotgun (WGS) entry which is preliminary data.</text>
</comment>
<evidence type="ECO:0008006" key="4">
    <source>
        <dbReference type="Google" id="ProtNLM"/>
    </source>
</evidence>
<dbReference type="Proteomes" id="UP000216361">
    <property type="component" value="Unassembled WGS sequence"/>
</dbReference>
<name>A0A255XJX6_9PROT</name>
<gene>
    <name evidence="2" type="ORF">CHR90_15040</name>
</gene>
<dbReference type="EMBL" id="NOXS01000034">
    <property type="protein sequence ID" value="OYQ17286.1"/>
    <property type="molecule type" value="Genomic_DNA"/>
</dbReference>
<evidence type="ECO:0000256" key="1">
    <source>
        <dbReference type="SAM" id="SignalP"/>
    </source>
</evidence>
<keyword evidence="1" id="KW-0732">Signal</keyword>
<evidence type="ECO:0000313" key="2">
    <source>
        <dbReference type="EMBL" id="OYQ17286.1"/>
    </source>
</evidence>
<dbReference type="AlphaFoldDB" id="A0A255XJX6"/>
<protein>
    <recommendedName>
        <fullName evidence="4">Argininosuccinate lyase</fullName>
    </recommendedName>
</protein>
<organism evidence="2 3">
    <name type="scientific">Elstera cyanobacteriorum</name>
    <dbReference type="NCBI Taxonomy" id="2022747"/>
    <lineage>
        <taxon>Bacteria</taxon>
        <taxon>Pseudomonadati</taxon>
        <taxon>Pseudomonadota</taxon>
        <taxon>Alphaproteobacteria</taxon>
        <taxon>Rhodospirillales</taxon>
        <taxon>Rhodospirillaceae</taxon>
        <taxon>Elstera</taxon>
    </lineage>
</organism>
<dbReference type="RefSeq" id="WP_094409892.1">
    <property type="nucleotide sequence ID" value="NZ_BMJZ01000005.1"/>
</dbReference>
<feature type="signal peptide" evidence="1">
    <location>
        <begin position="1"/>
        <end position="21"/>
    </location>
</feature>
<sequence length="120" mass="13726">MRVFTLAAAATLLITSGSALAQSKQDFRLTNKTGYTIDKVYVAPSKSNDWEEDVLGRDTLANGEWVDITFPKKNQVCSYDLKVVYDDNTPVEWYNFDLCEISKISIFYSKSEDKTWAKYE</sequence>
<proteinExistence type="predicted"/>
<dbReference type="OrthoDB" id="4736977at2"/>
<accession>A0A255XJX6</accession>
<feature type="chain" id="PRO_5013124084" description="Argininosuccinate lyase" evidence="1">
    <location>
        <begin position="22"/>
        <end position="120"/>
    </location>
</feature>
<keyword evidence="3" id="KW-1185">Reference proteome</keyword>